<comment type="catalytic activity">
    <reaction evidence="4">
        <text>lipid IVA (E. coli) + CMP-3-deoxy-beta-D-manno-octulosonate = alpha-Kdo-(2-&gt;6)-lipid IVA (E. coli) + CMP + H(+)</text>
        <dbReference type="Rhea" id="RHEA:28066"/>
        <dbReference type="ChEBI" id="CHEBI:15378"/>
        <dbReference type="ChEBI" id="CHEBI:58603"/>
        <dbReference type="ChEBI" id="CHEBI:60364"/>
        <dbReference type="ChEBI" id="CHEBI:60377"/>
        <dbReference type="ChEBI" id="CHEBI:85987"/>
        <dbReference type="EC" id="2.4.99.12"/>
    </reaction>
</comment>
<reference evidence="6" key="1">
    <citation type="journal article" date="2020" name="mSystems">
        <title>Genome- and Community-Level Interaction Insights into Carbon Utilization and Element Cycling Functions of Hydrothermarchaeota in Hydrothermal Sediment.</title>
        <authorList>
            <person name="Zhou Z."/>
            <person name="Liu Y."/>
            <person name="Xu W."/>
            <person name="Pan J."/>
            <person name="Luo Z.H."/>
            <person name="Li M."/>
        </authorList>
    </citation>
    <scope>NUCLEOTIDE SEQUENCE [LARGE SCALE GENOMIC DNA]</scope>
    <source>
        <strain evidence="6">SpSt-780</strain>
    </source>
</reference>
<dbReference type="Pfam" id="PF04413">
    <property type="entry name" value="Glycos_transf_N"/>
    <property type="match status" value="1"/>
</dbReference>
<comment type="similarity">
    <text evidence="4">Belongs to the glycosyltransferase group 1 family.</text>
</comment>
<dbReference type="GO" id="GO:0009245">
    <property type="term" value="P:lipid A biosynthetic process"/>
    <property type="evidence" value="ECO:0007669"/>
    <property type="project" value="TreeGrafter"/>
</dbReference>
<feature type="site" description="Transition state stabilizer" evidence="3">
    <location>
        <position position="112"/>
    </location>
</feature>
<feature type="site" description="Transition state stabilizer" evidence="3">
    <location>
        <position position="187"/>
    </location>
</feature>
<dbReference type="EMBL" id="DTHG01000083">
    <property type="protein sequence ID" value="HGW92226.1"/>
    <property type="molecule type" value="Genomic_DNA"/>
</dbReference>
<evidence type="ECO:0000256" key="2">
    <source>
        <dbReference type="PIRSR" id="PIRSR639901-1"/>
    </source>
</evidence>
<dbReference type="InterPro" id="IPR007507">
    <property type="entry name" value="Glycos_transf_N"/>
</dbReference>
<dbReference type="PANTHER" id="PTHR42755:SF1">
    <property type="entry name" value="3-DEOXY-D-MANNO-OCTULOSONIC ACID TRANSFERASE, MITOCHONDRIAL-RELATED"/>
    <property type="match status" value="1"/>
</dbReference>
<keyword evidence="4" id="KW-0812">Transmembrane</keyword>
<dbReference type="EC" id="2.4.99.12" evidence="4"/>
<comment type="pathway">
    <text evidence="4">Bacterial outer membrane biogenesis; LPS core biosynthesis.</text>
</comment>
<comment type="caution">
    <text evidence="6">The sequence shown here is derived from an EMBL/GenBank/DDBJ whole genome shotgun (WGS) entry which is preliminary data.</text>
</comment>
<dbReference type="SUPFAM" id="SSF53756">
    <property type="entry name" value="UDP-Glycosyltransferase/glycogen phosphorylase"/>
    <property type="match status" value="1"/>
</dbReference>
<protein>
    <recommendedName>
        <fullName evidence="4">3-deoxy-D-manno-octulosonic acid transferase</fullName>
        <shortName evidence="4">Kdo transferase</shortName>
        <ecNumber evidence="4">2.4.99.12</ecNumber>
    </recommendedName>
    <alternativeName>
        <fullName evidence="4">Lipid IV(A) 3-deoxy-D-manno-octulosonic acid transferase</fullName>
    </alternativeName>
</protein>
<dbReference type="Gene3D" id="3.40.50.2000">
    <property type="entry name" value="Glycogen Phosphorylase B"/>
    <property type="match status" value="1"/>
</dbReference>
<dbReference type="GO" id="GO:0009244">
    <property type="term" value="P:lipopolysaccharide core region biosynthetic process"/>
    <property type="evidence" value="ECO:0007669"/>
    <property type="project" value="UniProtKB-UniRule"/>
</dbReference>
<evidence type="ECO:0000256" key="4">
    <source>
        <dbReference type="RuleBase" id="RU365103"/>
    </source>
</evidence>
<keyword evidence="4" id="KW-0472">Membrane</keyword>
<feature type="domain" description="3-deoxy-D-manno-octulosonic-acid transferase N-terminal" evidence="5">
    <location>
        <begin position="28"/>
        <end position="190"/>
    </location>
</feature>
<comment type="function">
    <text evidence="4">Involved in lipopolysaccharide (LPS) biosynthesis. Catalyzes the transfer of 3-deoxy-D-manno-octulosonate (Kdo) residue(s) from CMP-Kdo to lipid IV(A), the tetraacyldisaccharide-1,4'-bisphosphate precursor of lipid A.</text>
</comment>
<dbReference type="Gene3D" id="3.40.50.11720">
    <property type="entry name" value="3-Deoxy-D-manno-octulosonic-acid transferase, N-terminal domain"/>
    <property type="match status" value="1"/>
</dbReference>
<evidence type="ECO:0000259" key="5">
    <source>
        <dbReference type="Pfam" id="PF04413"/>
    </source>
</evidence>
<dbReference type="InterPro" id="IPR039901">
    <property type="entry name" value="Kdotransferase"/>
</dbReference>
<dbReference type="InterPro" id="IPR038107">
    <property type="entry name" value="Glycos_transf_N_sf"/>
</dbReference>
<dbReference type="GO" id="GO:0005886">
    <property type="term" value="C:plasma membrane"/>
    <property type="evidence" value="ECO:0007669"/>
    <property type="project" value="UniProtKB-SubCell"/>
</dbReference>
<feature type="active site" description="Proton acceptor" evidence="2">
    <location>
        <position position="48"/>
    </location>
</feature>
<dbReference type="UniPathway" id="UPA00958"/>
<dbReference type="PANTHER" id="PTHR42755">
    <property type="entry name" value="3-DEOXY-MANNO-OCTULOSONATE CYTIDYLYLTRANSFERASE"/>
    <property type="match status" value="1"/>
</dbReference>
<keyword evidence="4" id="KW-1003">Cell membrane</keyword>
<organism evidence="6">
    <name type="scientific">candidate division WOR-3 bacterium</name>
    <dbReference type="NCBI Taxonomy" id="2052148"/>
    <lineage>
        <taxon>Bacteria</taxon>
        <taxon>Bacteria division WOR-3</taxon>
    </lineage>
</organism>
<sequence length="382" mass="44734">MIFYFIIFHLFFILLSPFFIILFFKERERFKPIEGDYEYWFHCSSVGEVKIIKSVIGELDGKILITTFTKSGKDVGKMIYRGYDVRLMPIDSPYIMFKSFKSKKIRFLLLVECELWPSLIYFAKRNNVKVVILNGRINEKFRIFKKFLIGILKNYIDYIFPAGERNRENFIKLGFPEKKIGKTFNLKYDVKPSYKDLKPSYIFKKDVVVFGSVREGEEKIVVDNLIDDVINVIVPRHLPRVNYIEKILRSKGKNYNLYSSGKYNGENIIIVDEMGSLVDFYRIAKIVFIGGTILDYGGHNPVEAAYFKKPILAGRHTENIDDFFEECVKSGGCKRVGNNFKDEIINLLNDEENIKKMGETSYKIIERIRGSKNLIIRYLKNQ</sequence>
<keyword evidence="4" id="KW-0448">Lipopolysaccharide biosynthesis</keyword>
<accession>A0A7C4YGL5</accession>
<evidence type="ECO:0000256" key="1">
    <source>
        <dbReference type="ARBA" id="ARBA00022679"/>
    </source>
</evidence>
<keyword evidence="1 4" id="KW-0808">Transferase</keyword>
<evidence type="ECO:0000313" key="6">
    <source>
        <dbReference type="EMBL" id="HGW92226.1"/>
    </source>
</evidence>
<evidence type="ECO:0000256" key="3">
    <source>
        <dbReference type="PIRSR" id="PIRSR639901-2"/>
    </source>
</evidence>
<dbReference type="AlphaFoldDB" id="A0A7C4YGL5"/>
<name>A0A7C4YGL5_UNCW3</name>
<dbReference type="GO" id="GO:0043842">
    <property type="term" value="F:Kdo transferase activity"/>
    <property type="evidence" value="ECO:0007669"/>
    <property type="project" value="UniProtKB-EC"/>
</dbReference>
<keyword evidence="4" id="KW-1133">Transmembrane helix</keyword>
<gene>
    <name evidence="6" type="ORF">ENV67_06790</name>
</gene>
<comment type="subcellular location">
    <subcellularLocation>
        <location evidence="4">Cell membrane</location>
    </subcellularLocation>
</comment>
<proteinExistence type="inferred from homology"/>
<feature type="transmembrane region" description="Helical" evidence="4">
    <location>
        <begin position="6"/>
        <end position="24"/>
    </location>
</feature>